<dbReference type="GO" id="GO:0004714">
    <property type="term" value="F:transmembrane receptor protein tyrosine kinase activity"/>
    <property type="evidence" value="ECO:0007669"/>
    <property type="project" value="UniProtKB-EC"/>
</dbReference>
<keyword evidence="8" id="KW-0547">Nucleotide-binding</keyword>
<dbReference type="PANTHER" id="PTHR19890:SF10">
    <property type="entry name" value="FIBROBLAST GROWTH FACTOR RECEPTOR-LIKE 1"/>
    <property type="match status" value="1"/>
</dbReference>
<dbReference type="InterPro" id="IPR013098">
    <property type="entry name" value="Ig_I-set"/>
</dbReference>
<keyword evidence="3" id="KW-0597">Phosphoprotein</keyword>
<evidence type="ECO:0000256" key="1">
    <source>
        <dbReference type="ARBA" id="ARBA00004167"/>
    </source>
</evidence>
<feature type="domain" description="Ig-like" evidence="20">
    <location>
        <begin position="263"/>
        <end position="355"/>
    </location>
</feature>
<dbReference type="PANTHER" id="PTHR19890">
    <property type="entry name" value="FIBROBLAST GROWTH FACTOR RECEPTOR"/>
    <property type="match status" value="1"/>
</dbReference>
<proteinExistence type="predicted"/>
<dbReference type="InterPro" id="IPR052615">
    <property type="entry name" value="FGFRL"/>
</dbReference>
<dbReference type="FunFam" id="2.60.40.10:FF:000016">
    <property type="entry name" value="Fibroblast growth factor receptor"/>
    <property type="match status" value="1"/>
</dbReference>
<reference evidence="21 22" key="1">
    <citation type="journal article" date="2019" name="Sci. Rep.">
        <title>Orb-weaving spider Araneus ventricosus genome elucidates the spidroin gene catalogue.</title>
        <authorList>
            <person name="Kono N."/>
            <person name="Nakamura H."/>
            <person name="Ohtoshi R."/>
            <person name="Moran D.A.P."/>
            <person name="Shinohara A."/>
            <person name="Yoshida Y."/>
            <person name="Fujiwara M."/>
            <person name="Mori M."/>
            <person name="Tomita M."/>
            <person name="Arakawa K."/>
        </authorList>
    </citation>
    <scope>NUCLEOTIDE SEQUENCE [LARGE SCALE GENOMIC DNA]</scope>
</reference>
<dbReference type="SMART" id="SM00409">
    <property type="entry name" value="IG"/>
    <property type="match status" value="3"/>
</dbReference>
<evidence type="ECO:0000256" key="2">
    <source>
        <dbReference type="ARBA" id="ARBA00011902"/>
    </source>
</evidence>
<evidence type="ECO:0000313" key="22">
    <source>
        <dbReference type="Proteomes" id="UP000499080"/>
    </source>
</evidence>
<evidence type="ECO:0000256" key="8">
    <source>
        <dbReference type="ARBA" id="ARBA00022741"/>
    </source>
</evidence>
<keyword evidence="9" id="KW-0418">Kinase</keyword>
<evidence type="ECO:0000256" key="3">
    <source>
        <dbReference type="ARBA" id="ARBA00022553"/>
    </source>
</evidence>
<dbReference type="Pfam" id="PF07679">
    <property type="entry name" value="I-set"/>
    <property type="match status" value="3"/>
</dbReference>
<feature type="transmembrane region" description="Helical" evidence="19">
    <location>
        <begin position="506"/>
        <end position="527"/>
    </location>
</feature>
<keyword evidence="16" id="KW-0325">Glycoprotein</keyword>
<evidence type="ECO:0000256" key="5">
    <source>
        <dbReference type="ARBA" id="ARBA00022692"/>
    </source>
</evidence>
<feature type="domain" description="Ig-like" evidence="20">
    <location>
        <begin position="156"/>
        <end position="253"/>
    </location>
</feature>
<dbReference type="GO" id="GO:0016020">
    <property type="term" value="C:membrane"/>
    <property type="evidence" value="ECO:0007669"/>
    <property type="project" value="UniProtKB-SubCell"/>
</dbReference>
<dbReference type="GO" id="GO:0071897">
    <property type="term" value="P:DNA biosynthetic process"/>
    <property type="evidence" value="ECO:0007669"/>
    <property type="project" value="UniProtKB-ARBA"/>
</dbReference>
<evidence type="ECO:0000256" key="18">
    <source>
        <dbReference type="SAM" id="MobiDB-lite"/>
    </source>
</evidence>
<dbReference type="EMBL" id="BGPR01000060">
    <property type="protein sequence ID" value="GBL88504.1"/>
    <property type="molecule type" value="Genomic_DNA"/>
</dbReference>
<accession>A0A4Y2BBM6</accession>
<keyword evidence="10" id="KW-0067">ATP-binding</keyword>
<dbReference type="GO" id="GO:0005524">
    <property type="term" value="F:ATP binding"/>
    <property type="evidence" value="ECO:0007669"/>
    <property type="project" value="UniProtKB-KW"/>
</dbReference>
<dbReference type="InterPro" id="IPR007110">
    <property type="entry name" value="Ig-like_dom"/>
</dbReference>
<feature type="region of interest" description="Disordered" evidence="18">
    <location>
        <begin position="18"/>
        <end position="41"/>
    </location>
</feature>
<evidence type="ECO:0000256" key="15">
    <source>
        <dbReference type="ARBA" id="ARBA00023170"/>
    </source>
</evidence>
<evidence type="ECO:0000256" key="12">
    <source>
        <dbReference type="ARBA" id="ARBA00023136"/>
    </source>
</evidence>
<keyword evidence="22" id="KW-1185">Reference proteome</keyword>
<dbReference type="SMART" id="SM00408">
    <property type="entry name" value="IGc2"/>
    <property type="match status" value="3"/>
</dbReference>
<sequence length="627" mass="70104">MPELAKYDITIDYSQHQLSQNGKKLNKSQNDKNNSNDKNKQNVSLHISECKQINSHCSQTTEDQFNLPQSVTENKCELRNEVKDIIKKFDSVFSKDKYDVGTLRVEPQRIVLNSDLPVSLRPYRTSPVEEQEIKSQVEKLLQAGLIKESNSPYSSPVTLAFKGDEDSTNKSSDLRLVVVANGVAILPCGSRESSSDIEYSWSKDNVPVVIRSDERIKISDEGHLLIKETREEDSGVYVCKTASQEDVTEVNVTLIVLVSDSVPYFYNFTPPNATIQRSIGSSVLFQCPVRGHPLPGITWLKNGIHIDTTNLDSTTEYMKWSITLNDLKVTDSGNYTCFIANKLGNINATFNLLVTAKEKPQLLNSTRPDLSVFHPLNTTVKYGSSATFQCRVRSEAPPNIQWLKKVEDYELPKLQKEHHDIIKVQGENYRVLQSSEVVERSDGSFLNKLTIPEVFEVDSGKYICLGANSMGYSFRSAYLTVLPRPRALPLGWSRSVAVHPGHPGSLLVAIPITLGVVVGVMVALVVLCHRRRLDTSVPLPASGYRKEDLKRASRTATTALDNFKEENIDNGLYSADEAEDFKDEQAFLSRMQSEVELGSSGAVVTKICMEQNSSNNYDSCFIMRNEV</sequence>
<dbReference type="InterPro" id="IPR013783">
    <property type="entry name" value="Ig-like_fold"/>
</dbReference>
<keyword evidence="7" id="KW-0677">Repeat</keyword>
<feature type="domain" description="Ig-like" evidence="20">
    <location>
        <begin position="368"/>
        <end position="480"/>
    </location>
</feature>
<keyword evidence="4" id="KW-0808">Transferase</keyword>
<name>A0A4Y2BBM6_ARAVE</name>
<gene>
    <name evidence="21" type="primary">FGFRL1_3</name>
    <name evidence="21" type="ORF">AVEN_159090_1</name>
</gene>
<dbReference type="InterPro" id="IPR003599">
    <property type="entry name" value="Ig_sub"/>
</dbReference>
<dbReference type="PROSITE" id="PS50835">
    <property type="entry name" value="IG_LIKE"/>
    <property type="match status" value="3"/>
</dbReference>
<keyword evidence="15 21" id="KW-0675">Receptor</keyword>
<evidence type="ECO:0000256" key="7">
    <source>
        <dbReference type="ARBA" id="ARBA00022737"/>
    </source>
</evidence>
<evidence type="ECO:0000259" key="20">
    <source>
        <dbReference type="PROSITE" id="PS50835"/>
    </source>
</evidence>
<evidence type="ECO:0000256" key="11">
    <source>
        <dbReference type="ARBA" id="ARBA00022989"/>
    </source>
</evidence>
<evidence type="ECO:0000256" key="10">
    <source>
        <dbReference type="ARBA" id="ARBA00022840"/>
    </source>
</evidence>
<evidence type="ECO:0000256" key="16">
    <source>
        <dbReference type="ARBA" id="ARBA00023180"/>
    </source>
</evidence>
<keyword evidence="11 19" id="KW-1133">Transmembrane helix</keyword>
<comment type="subcellular location">
    <subcellularLocation>
        <location evidence="1">Membrane</location>
        <topology evidence="1">Single-pass membrane protein</topology>
    </subcellularLocation>
</comment>
<comment type="caution">
    <text evidence="21">The sequence shown here is derived from an EMBL/GenBank/DDBJ whole genome shotgun (WGS) entry which is preliminary data.</text>
</comment>
<dbReference type="InterPro" id="IPR003598">
    <property type="entry name" value="Ig_sub2"/>
</dbReference>
<dbReference type="FunFam" id="2.60.40.10:FF:000020">
    <property type="entry name" value="Fibroblast growth factor receptor"/>
    <property type="match status" value="1"/>
</dbReference>
<dbReference type="Gene3D" id="2.60.40.10">
    <property type="entry name" value="Immunoglobulins"/>
    <property type="match status" value="3"/>
</dbReference>
<dbReference type="Proteomes" id="UP000499080">
    <property type="component" value="Unassembled WGS sequence"/>
</dbReference>
<dbReference type="AlphaFoldDB" id="A0A4Y2BBM6"/>
<dbReference type="Gene3D" id="3.10.10.10">
    <property type="entry name" value="HIV Type 1 Reverse Transcriptase, subunit A, domain 1"/>
    <property type="match status" value="1"/>
</dbReference>
<dbReference type="SUPFAM" id="SSF48726">
    <property type="entry name" value="Immunoglobulin"/>
    <property type="match status" value="3"/>
</dbReference>
<keyword evidence="13" id="KW-0829">Tyrosine-protein kinase</keyword>
<keyword evidence="14" id="KW-1015">Disulfide bond</keyword>
<evidence type="ECO:0000256" key="14">
    <source>
        <dbReference type="ARBA" id="ARBA00023157"/>
    </source>
</evidence>
<keyword evidence="12 19" id="KW-0472">Membrane</keyword>
<dbReference type="EC" id="2.7.10.1" evidence="2"/>
<organism evidence="21 22">
    <name type="scientific">Araneus ventricosus</name>
    <name type="common">Orbweaver spider</name>
    <name type="synonym">Epeira ventricosa</name>
    <dbReference type="NCBI Taxonomy" id="182803"/>
    <lineage>
        <taxon>Eukaryota</taxon>
        <taxon>Metazoa</taxon>
        <taxon>Ecdysozoa</taxon>
        <taxon>Arthropoda</taxon>
        <taxon>Chelicerata</taxon>
        <taxon>Arachnida</taxon>
        <taxon>Araneae</taxon>
        <taxon>Araneomorphae</taxon>
        <taxon>Entelegynae</taxon>
        <taxon>Araneoidea</taxon>
        <taxon>Araneidae</taxon>
        <taxon>Araneus</taxon>
    </lineage>
</organism>
<evidence type="ECO:0000256" key="6">
    <source>
        <dbReference type="ARBA" id="ARBA00022729"/>
    </source>
</evidence>
<protein>
    <recommendedName>
        <fullName evidence="2">receptor protein-tyrosine kinase</fullName>
        <ecNumber evidence="2">2.7.10.1</ecNumber>
    </recommendedName>
</protein>
<evidence type="ECO:0000256" key="17">
    <source>
        <dbReference type="ARBA" id="ARBA00023319"/>
    </source>
</evidence>
<evidence type="ECO:0000313" key="21">
    <source>
        <dbReference type="EMBL" id="GBL88504.1"/>
    </source>
</evidence>
<evidence type="ECO:0000256" key="19">
    <source>
        <dbReference type="SAM" id="Phobius"/>
    </source>
</evidence>
<keyword evidence="6" id="KW-0732">Signal</keyword>
<dbReference type="SUPFAM" id="SSF56672">
    <property type="entry name" value="DNA/RNA polymerases"/>
    <property type="match status" value="1"/>
</dbReference>
<evidence type="ECO:0000256" key="13">
    <source>
        <dbReference type="ARBA" id="ARBA00023137"/>
    </source>
</evidence>
<evidence type="ECO:0000256" key="9">
    <source>
        <dbReference type="ARBA" id="ARBA00022777"/>
    </source>
</evidence>
<keyword evidence="17" id="KW-0393">Immunoglobulin domain</keyword>
<evidence type="ECO:0000256" key="4">
    <source>
        <dbReference type="ARBA" id="ARBA00022679"/>
    </source>
</evidence>
<dbReference type="InterPro" id="IPR043502">
    <property type="entry name" value="DNA/RNA_pol_sf"/>
</dbReference>
<dbReference type="OrthoDB" id="5984265at2759"/>
<dbReference type="InterPro" id="IPR036179">
    <property type="entry name" value="Ig-like_dom_sf"/>
</dbReference>
<keyword evidence="5 19" id="KW-0812">Transmembrane</keyword>